<sequence length="73" mass="7347">MRAGWLAISALALAGCNTVSAVDFVGEDVAVTPGLASCATAIGRPDLARDPQADMSAAEIEALVACTAERASR</sequence>
<organism evidence="2 3">
    <name type="scientific">Jannaschia ovalis</name>
    <dbReference type="NCBI Taxonomy" id="3038773"/>
    <lineage>
        <taxon>Bacteria</taxon>
        <taxon>Pseudomonadati</taxon>
        <taxon>Pseudomonadota</taxon>
        <taxon>Alphaproteobacteria</taxon>
        <taxon>Rhodobacterales</taxon>
        <taxon>Roseobacteraceae</taxon>
        <taxon>Jannaschia</taxon>
    </lineage>
</organism>
<dbReference type="PROSITE" id="PS51257">
    <property type="entry name" value="PROKAR_LIPOPROTEIN"/>
    <property type="match status" value="1"/>
</dbReference>
<reference evidence="2 3" key="1">
    <citation type="submission" date="2023-04" db="EMBL/GenBank/DDBJ databases">
        <title>Jannaschia ovalis sp. nov., a marine bacterium isolated from sea tidal flat.</title>
        <authorList>
            <person name="Kwon D.Y."/>
            <person name="Kim J.-J."/>
        </authorList>
    </citation>
    <scope>NUCLEOTIDE SEQUENCE [LARGE SCALE GENOMIC DNA]</scope>
    <source>
        <strain evidence="2 3">GRR-S6-38</strain>
    </source>
</reference>
<protein>
    <submittedName>
        <fullName evidence="2">Uncharacterized protein</fullName>
    </submittedName>
</protein>
<dbReference type="EMBL" id="CP122537">
    <property type="protein sequence ID" value="WGH80074.1"/>
    <property type="molecule type" value="Genomic_DNA"/>
</dbReference>
<dbReference type="RefSeq" id="WP_279967119.1">
    <property type="nucleotide sequence ID" value="NZ_CP122537.1"/>
</dbReference>
<accession>A0ABY8LFJ3</accession>
<dbReference type="Proteomes" id="UP001243420">
    <property type="component" value="Chromosome"/>
</dbReference>
<keyword evidence="3" id="KW-1185">Reference proteome</keyword>
<feature type="signal peptide" evidence="1">
    <location>
        <begin position="1"/>
        <end position="21"/>
    </location>
</feature>
<proteinExistence type="predicted"/>
<evidence type="ECO:0000313" key="2">
    <source>
        <dbReference type="EMBL" id="WGH80074.1"/>
    </source>
</evidence>
<keyword evidence="1" id="KW-0732">Signal</keyword>
<name>A0ABY8LFJ3_9RHOB</name>
<evidence type="ECO:0000256" key="1">
    <source>
        <dbReference type="SAM" id="SignalP"/>
    </source>
</evidence>
<evidence type="ECO:0000313" key="3">
    <source>
        <dbReference type="Proteomes" id="UP001243420"/>
    </source>
</evidence>
<feature type="chain" id="PRO_5047391623" evidence="1">
    <location>
        <begin position="22"/>
        <end position="73"/>
    </location>
</feature>
<gene>
    <name evidence="2" type="ORF">P8627_07370</name>
</gene>